<evidence type="ECO:0000256" key="1">
    <source>
        <dbReference type="SAM" id="Coils"/>
    </source>
</evidence>
<dbReference type="AlphaFoldDB" id="A0AA86PCM8"/>
<protein>
    <submittedName>
        <fullName evidence="4">Hypothetical_protein</fullName>
    </submittedName>
</protein>
<sequence>MLNRLELQAQQFFMVLKENKAKIPKFSLIEQTIPQFTQALINLKAILSGPVLQREKAYSRTLEIIRPLNLIEECCVDTRFHQESISFLNEFQIIQRGFDIPCKVYESEHAYVDKLVKEIRESEADKMKIEKNQQNEAFRQKYMSSQKPVESAQKVQISDKSPQKLQMTKEDLHSSNQFQSQLALQNQNMVQTKQEAVQLDSKELKRLKLQKLVRNSADDQLFELVNNENITLKKQLMELKMQLLDVQENELINQQKEEEFKQILQKKENEIKDLKTKLEKQKEIITEQQQIMEEQQNELERMEGEM</sequence>
<reference evidence="4 5" key="2">
    <citation type="submission" date="2024-07" db="EMBL/GenBank/DDBJ databases">
        <authorList>
            <person name="Akdeniz Z."/>
        </authorList>
    </citation>
    <scope>NUCLEOTIDE SEQUENCE [LARGE SCALE GENOMIC DNA]</scope>
</reference>
<evidence type="ECO:0000256" key="2">
    <source>
        <dbReference type="SAM" id="MobiDB-lite"/>
    </source>
</evidence>
<evidence type="ECO:0000313" key="3">
    <source>
        <dbReference type="EMBL" id="CAI9934998.1"/>
    </source>
</evidence>
<reference evidence="3" key="1">
    <citation type="submission" date="2023-06" db="EMBL/GenBank/DDBJ databases">
        <authorList>
            <person name="Kurt Z."/>
        </authorList>
    </citation>
    <scope>NUCLEOTIDE SEQUENCE</scope>
</reference>
<feature type="coiled-coil region" evidence="1">
    <location>
        <begin position="222"/>
        <end position="305"/>
    </location>
</feature>
<evidence type="ECO:0000313" key="5">
    <source>
        <dbReference type="Proteomes" id="UP001642409"/>
    </source>
</evidence>
<keyword evidence="1" id="KW-0175">Coiled coil</keyword>
<name>A0AA86PCM8_9EUKA</name>
<keyword evidence="5" id="KW-1185">Reference proteome</keyword>
<evidence type="ECO:0000313" key="4">
    <source>
        <dbReference type="EMBL" id="CAL6020077.1"/>
    </source>
</evidence>
<gene>
    <name evidence="3" type="ORF">HINF_LOCUS22643</name>
    <name evidence="4" type="ORF">HINF_LOCUS27258</name>
</gene>
<dbReference type="EMBL" id="CATOUU010000590">
    <property type="protein sequence ID" value="CAI9934998.1"/>
    <property type="molecule type" value="Genomic_DNA"/>
</dbReference>
<proteinExistence type="predicted"/>
<dbReference type="EMBL" id="CAXDID020000084">
    <property type="protein sequence ID" value="CAL6020077.1"/>
    <property type="molecule type" value="Genomic_DNA"/>
</dbReference>
<feature type="region of interest" description="Disordered" evidence="2">
    <location>
        <begin position="143"/>
        <end position="164"/>
    </location>
</feature>
<accession>A0AA86PCM8</accession>
<dbReference type="Proteomes" id="UP001642409">
    <property type="component" value="Unassembled WGS sequence"/>
</dbReference>
<comment type="caution">
    <text evidence="3">The sequence shown here is derived from an EMBL/GenBank/DDBJ whole genome shotgun (WGS) entry which is preliminary data.</text>
</comment>
<organism evidence="3">
    <name type="scientific">Hexamita inflata</name>
    <dbReference type="NCBI Taxonomy" id="28002"/>
    <lineage>
        <taxon>Eukaryota</taxon>
        <taxon>Metamonada</taxon>
        <taxon>Diplomonadida</taxon>
        <taxon>Hexamitidae</taxon>
        <taxon>Hexamitinae</taxon>
        <taxon>Hexamita</taxon>
    </lineage>
</organism>